<feature type="compositionally biased region" description="Low complexity" evidence="11">
    <location>
        <begin position="1326"/>
        <end position="1414"/>
    </location>
</feature>
<feature type="compositionally biased region" description="Basic and acidic residues" evidence="11">
    <location>
        <begin position="1537"/>
        <end position="1550"/>
    </location>
</feature>
<dbReference type="GO" id="GO:0003677">
    <property type="term" value="F:DNA binding"/>
    <property type="evidence" value="ECO:0007669"/>
    <property type="project" value="UniProtKB-UniRule"/>
</dbReference>
<feature type="compositionally biased region" description="Basic and acidic residues" evidence="11">
    <location>
        <begin position="1804"/>
        <end position="1822"/>
    </location>
</feature>
<feature type="compositionally biased region" description="Basic and acidic residues" evidence="11">
    <location>
        <begin position="1883"/>
        <end position="1898"/>
    </location>
</feature>
<keyword evidence="8 10" id="KW-0539">Nucleus</keyword>
<feature type="region of interest" description="Disordered" evidence="11">
    <location>
        <begin position="1326"/>
        <end position="1419"/>
    </location>
</feature>
<feature type="compositionally biased region" description="Basic and acidic residues" evidence="11">
    <location>
        <begin position="1780"/>
        <end position="1793"/>
    </location>
</feature>
<evidence type="ECO:0000256" key="1">
    <source>
        <dbReference type="ARBA" id="ARBA00004123"/>
    </source>
</evidence>
<dbReference type="InterPro" id="IPR001356">
    <property type="entry name" value="HD"/>
</dbReference>
<feature type="region of interest" description="Disordered" evidence="11">
    <location>
        <begin position="1845"/>
        <end position="1915"/>
    </location>
</feature>
<evidence type="ECO:0000256" key="7">
    <source>
        <dbReference type="ARBA" id="ARBA00023155"/>
    </source>
</evidence>
<dbReference type="PROSITE" id="PS50157">
    <property type="entry name" value="ZINC_FINGER_C2H2_2"/>
    <property type="match status" value="7"/>
</dbReference>
<comment type="subcellular location">
    <subcellularLocation>
        <location evidence="1 10">Nucleus</location>
    </subcellularLocation>
</comment>
<gene>
    <name evidence="14" type="primary">Bcl6-L</name>
    <name evidence="14" type="ORF">Hamer_G008255</name>
</gene>
<dbReference type="EMBL" id="JAHLQT010001931">
    <property type="protein sequence ID" value="KAG7177611.1"/>
    <property type="molecule type" value="Genomic_DNA"/>
</dbReference>
<dbReference type="InterPro" id="IPR017970">
    <property type="entry name" value="Homeobox_CS"/>
</dbReference>
<dbReference type="SUPFAM" id="SSF46689">
    <property type="entry name" value="Homeodomain-like"/>
    <property type="match status" value="1"/>
</dbReference>
<evidence type="ECO:0000256" key="10">
    <source>
        <dbReference type="PROSITE-ProRule" id="PRU00108"/>
    </source>
</evidence>
<dbReference type="InterPro" id="IPR036236">
    <property type="entry name" value="Znf_C2H2_sf"/>
</dbReference>
<dbReference type="GO" id="GO:0000981">
    <property type="term" value="F:DNA-binding transcription factor activity, RNA polymerase II-specific"/>
    <property type="evidence" value="ECO:0007669"/>
    <property type="project" value="InterPro"/>
</dbReference>
<keyword evidence="15" id="KW-1185">Reference proteome</keyword>
<sequence>MVDQILDEFSLEQQIMEFNETNQLLDLLKLNTEKTSEEGKLHTMASNAPGLVLDDDHLESTETLLNDLIHSVCGVETHSSKVIPPKTEGNNTINDAKCDIVKATTSTTGSNESPRLHFQLSDNMKKGLSMLAFPSKKTTTRKKATASRTTSNSRITIGEALEKAQDARKSISSVIKGVGQPENIEGAISSDPAVQHLPLGSSVVIGSVPPGKTRMDTGVEMGLSGKTGVTMRVTVGEKENWRNTTTEPAHSVPASPIEGPHNDQQVSMSTSSTEGKRVPLAGKAKSSATTRIKLSARMWELLRFTFIHEHFPTSVHMARLAKMMGVQWSQVRNWFTDRRVENKRSGIFPRDKVLLCCPYCEVSLESEADQKNHLFSKQHVRKVLGPEFNGGNAAEAIKWKKLPNDINAVSKSSGARVLAVGYASTAGNETLLGPEDGQSDAPKKLMDALDVSNEVKLKRLQKRWKESVLLQSEREQDAKWSASGTPLNKKPVEIKGGNDKGEEKKDEQSVLFIKMEDGEERFVKNVSDDYSQSSAEILDSENFLVNNKSVSVSTTVSSNIPLVGLGDPCSSKSENLGCQNVCDSVNIKLNDVPNTTLARKRKLSHEGENIDNGKYAESSKLPRALLKEPKIEKDSGFEEVRKNMSTDAICKVSNRQDQEKKITASPVRVTEQPTLNASSTNPRNITPLFSQSLLDVSRLGTKVPESSYSNTNFQQVYSRKTHTVRVSYSGSPHVRSLRGIKHSLDETAVLGYQCPTCSKIFQTEWQMLKHSLTHCRYLCDICEQKFTSENMLKRHIHAHLTGAYEDEKYYCRFSCKTCHSLVCECYEPIYCKPREMPKGYTRPQKARRSKKTFISKPNSAPNDHLIVTVGEYKKFVNNPSGLGNVRSARQGAHVQKKSSTVPGKSSIHPTQKLQIRSNVEERACKETDVKHTKLHVDVKHTKLHVDVKHTKLHVEPKECESQDNAKQTTVSVSSPKDTAQTFISNIVTSIKIEPVASSISEDIIIEEEFDGPNRGRRTGSRRRSSKLSSNFIYKDTDFYYMCEMCDASFLSKAELSEHMFFHRLKSRSRRGEKRGTPGTAEEEREEVLKRLKVEELQNSEEVETINVGGFERFKCPMCKGHFESVPDLNRHRTQAHKGVDTDISLDEKVPVRCAEVFQCTYCEKFYRRERELRRHLKHDCVRAPKYLKSKLSLGVTLSYLENMGDGPHYRMVKRNQDENLTIDSSPTKTPPKVAQRGPITCKYCNLVTRREAEMKRHVWKYCSKVPKDIVKRFKEGATLAELGFVFCNEKFESPEKSSPISDSSPNEKEKFSSIPVCEILSSSPVSQVTSTPSVSSSPVSQVTTTPSVSSPVLQVTTTPSISSPVSQVTTTPLASSSPVSQVTTTPSVSSPVSQVTTTPSISSPVSQVTTTPSSDSQATIPVSSPMLALPLPMVSFSKSKEPLVCSYCGIWYFREVAILKHMKERCIRLPLIERELLKNGGRLCNVLHKENEVNESSELCKAVYKKVEVPKNLPDSVQDSLQQNLDSSSTDIMGTRVEAKASDEGKKEEDSTAISEVQTPVPVTPAPATPTTGRGRPGPNKRGTRCRRCHETFKTPDAVLAHSSVHHGPKKGFYKCKLCHLRLVKYKQLREHVWEHTDETPYKCHVCEVKYRFSDLLVEHLHAIHQYKLINERNLYKWLPGRNGKYREIKPVVKDNCEERLEDIDTSLDNVAEVMVITDKDVWTSKNEADTSVDSEIVVAGKLDKVSKEEVDDHSQPLKSEESAVQKSPERNTSANSELESEKCIPNKSDAEVNKSTVNANHSVGEKESTEDGDKDDQAVGKNFKKVEQEIVNVGEVTVELKEKCTKARESSEKLGVVTAENEDEKSNIDSKAEEEETDLEAQSEKIEGVTTELRKETPAAGNESIQTDFANQEKVSKCVDKLNTKSGAKPDTQDSGKLRSIVAEDEEGFAENGEGLLSNVENLESVIETIQLTDKYLET</sequence>
<feature type="compositionally biased region" description="Low complexity" evidence="11">
    <location>
        <begin position="1569"/>
        <end position="1578"/>
    </location>
</feature>
<keyword evidence="6 10" id="KW-0238">DNA-binding</keyword>
<keyword evidence="2" id="KW-0479">Metal-binding</keyword>
<dbReference type="Gene3D" id="3.30.160.60">
    <property type="entry name" value="Classic Zinc Finger"/>
    <property type="match status" value="3"/>
</dbReference>
<proteinExistence type="predicted"/>
<dbReference type="PROSITE" id="PS00028">
    <property type="entry name" value="ZINC_FINGER_C2H2_1"/>
    <property type="match status" value="7"/>
</dbReference>
<dbReference type="PROSITE" id="PS00027">
    <property type="entry name" value="HOMEOBOX_1"/>
    <property type="match status" value="1"/>
</dbReference>
<feature type="region of interest" description="Disordered" evidence="11">
    <location>
        <begin position="242"/>
        <end position="284"/>
    </location>
</feature>
<feature type="compositionally biased region" description="Basic and acidic residues" evidence="11">
    <location>
        <begin position="490"/>
        <end position="507"/>
    </location>
</feature>
<dbReference type="InterPro" id="IPR009057">
    <property type="entry name" value="Homeodomain-like_sf"/>
</dbReference>
<feature type="domain" description="C2H2-type" evidence="13">
    <location>
        <begin position="1614"/>
        <end position="1641"/>
    </location>
</feature>
<dbReference type="SUPFAM" id="SSF57667">
    <property type="entry name" value="beta-beta-alpha zinc fingers"/>
    <property type="match status" value="3"/>
</dbReference>
<evidence type="ECO:0000256" key="9">
    <source>
        <dbReference type="PROSITE-ProRule" id="PRU00042"/>
    </source>
</evidence>
<dbReference type="PROSITE" id="PS50071">
    <property type="entry name" value="HOMEOBOX_2"/>
    <property type="match status" value="1"/>
</dbReference>
<evidence type="ECO:0000256" key="6">
    <source>
        <dbReference type="ARBA" id="ARBA00023125"/>
    </source>
</evidence>
<dbReference type="InterPro" id="IPR050888">
    <property type="entry name" value="ZnF_C2H2-type_TF"/>
</dbReference>
<evidence type="ECO:0000256" key="11">
    <source>
        <dbReference type="SAM" id="MobiDB-lite"/>
    </source>
</evidence>
<keyword evidence="4 9" id="KW-0863">Zinc-finger</keyword>
<comment type="caution">
    <text evidence="14">The sequence shown here is derived from an EMBL/GenBank/DDBJ whole genome shotgun (WGS) entry which is preliminary data.</text>
</comment>
<feature type="compositionally biased region" description="Acidic residues" evidence="11">
    <location>
        <begin position="1873"/>
        <end position="1882"/>
    </location>
</feature>
<evidence type="ECO:0000259" key="12">
    <source>
        <dbReference type="PROSITE" id="PS50071"/>
    </source>
</evidence>
<feature type="domain" description="C2H2-type" evidence="13">
    <location>
        <begin position="1040"/>
        <end position="1067"/>
    </location>
</feature>
<dbReference type="SMART" id="SM00355">
    <property type="entry name" value="ZnF_C2H2"/>
    <property type="match status" value="11"/>
</dbReference>
<evidence type="ECO:0000313" key="14">
    <source>
        <dbReference type="EMBL" id="KAG7177611.1"/>
    </source>
</evidence>
<protein>
    <submittedName>
        <fullName evidence="14">B-cell lymphoma 6-like</fullName>
    </submittedName>
</protein>
<feature type="region of interest" description="Disordered" evidence="11">
    <location>
        <begin position="1746"/>
        <end position="1822"/>
    </location>
</feature>
<feature type="domain" description="C2H2-type" evidence="13">
    <location>
        <begin position="752"/>
        <end position="774"/>
    </location>
</feature>
<dbReference type="Proteomes" id="UP000747542">
    <property type="component" value="Unassembled WGS sequence"/>
</dbReference>
<dbReference type="GO" id="GO:0008270">
    <property type="term" value="F:zinc ion binding"/>
    <property type="evidence" value="ECO:0007669"/>
    <property type="project" value="UniProtKB-KW"/>
</dbReference>
<keyword evidence="5" id="KW-0862">Zinc</keyword>
<feature type="domain" description="Homeobox" evidence="12">
    <location>
        <begin position="285"/>
        <end position="345"/>
    </location>
</feature>
<evidence type="ECO:0000313" key="15">
    <source>
        <dbReference type="Proteomes" id="UP000747542"/>
    </source>
</evidence>
<evidence type="ECO:0000256" key="2">
    <source>
        <dbReference type="ARBA" id="ARBA00022723"/>
    </source>
</evidence>
<name>A0A8J5NEN5_HOMAM</name>
<dbReference type="InterPro" id="IPR013087">
    <property type="entry name" value="Znf_C2H2_type"/>
</dbReference>
<evidence type="ECO:0000256" key="4">
    <source>
        <dbReference type="ARBA" id="ARBA00022771"/>
    </source>
</evidence>
<feature type="domain" description="C2H2-type" evidence="13">
    <location>
        <begin position="1113"/>
        <end position="1141"/>
    </location>
</feature>
<feature type="compositionally biased region" description="Basic and acidic residues" evidence="11">
    <location>
        <begin position="1746"/>
        <end position="1770"/>
    </location>
</feature>
<dbReference type="Gene3D" id="1.10.10.60">
    <property type="entry name" value="Homeodomain-like"/>
    <property type="match status" value="1"/>
</dbReference>
<keyword evidence="7 10" id="KW-0371">Homeobox</keyword>
<feature type="region of interest" description="Disordered" evidence="11">
    <location>
        <begin position="475"/>
        <end position="507"/>
    </location>
</feature>
<feature type="DNA-binding region" description="Homeobox" evidence="10">
    <location>
        <begin position="287"/>
        <end position="346"/>
    </location>
</feature>
<evidence type="ECO:0000256" key="3">
    <source>
        <dbReference type="ARBA" id="ARBA00022737"/>
    </source>
</evidence>
<reference evidence="14" key="1">
    <citation type="journal article" date="2021" name="Sci. Adv.">
        <title>The American lobster genome reveals insights on longevity, neural, and immune adaptations.</title>
        <authorList>
            <person name="Polinski J.M."/>
            <person name="Zimin A.V."/>
            <person name="Clark K.F."/>
            <person name="Kohn A.B."/>
            <person name="Sadowski N."/>
            <person name="Timp W."/>
            <person name="Ptitsyn A."/>
            <person name="Khanna P."/>
            <person name="Romanova D.Y."/>
            <person name="Williams P."/>
            <person name="Greenwood S.J."/>
            <person name="Moroz L.L."/>
            <person name="Walt D.R."/>
            <person name="Bodnar A.G."/>
        </authorList>
    </citation>
    <scope>NUCLEOTIDE SEQUENCE</scope>
    <source>
        <strain evidence="14">GMGI-L3</strain>
    </source>
</reference>
<evidence type="ECO:0000259" key="13">
    <source>
        <dbReference type="PROSITE" id="PS50157"/>
    </source>
</evidence>
<feature type="domain" description="C2H2-type" evidence="13">
    <location>
        <begin position="777"/>
        <end position="799"/>
    </location>
</feature>
<evidence type="ECO:0000256" key="5">
    <source>
        <dbReference type="ARBA" id="ARBA00022833"/>
    </source>
</evidence>
<feature type="compositionally biased region" description="Polar residues" evidence="11">
    <location>
        <begin position="262"/>
        <end position="273"/>
    </location>
</feature>
<accession>A0A8J5NEN5</accession>
<evidence type="ECO:0000256" key="8">
    <source>
        <dbReference type="ARBA" id="ARBA00023242"/>
    </source>
</evidence>
<feature type="domain" description="C2H2-type" evidence="13">
    <location>
        <begin position="1157"/>
        <end position="1184"/>
    </location>
</feature>
<dbReference type="PANTHER" id="PTHR24406">
    <property type="entry name" value="TRANSCRIPTIONAL REPRESSOR CTCFL-RELATED"/>
    <property type="match status" value="1"/>
</dbReference>
<feature type="domain" description="C2H2-type" evidence="13">
    <location>
        <begin position="1584"/>
        <end position="1611"/>
    </location>
</feature>
<dbReference type="GO" id="GO:0005634">
    <property type="term" value="C:nucleus"/>
    <property type="evidence" value="ECO:0007669"/>
    <property type="project" value="UniProtKB-SubCell"/>
</dbReference>
<keyword evidence="3" id="KW-0677">Repeat</keyword>
<organism evidence="14 15">
    <name type="scientific">Homarus americanus</name>
    <name type="common">American lobster</name>
    <dbReference type="NCBI Taxonomy" id="6706"/>
    <lineage>
        <taxon>Eukaryota</taxon>
        <taxon>Metazoa</taxon>
        <taxon>Ecdysozoa</taxon>
        <taxon>Arthropoda</taxon>
        <taxon>Crustacea</taxon>
        <taxon>Multicrustacea</taxon>
        <taxon>Malacostraca</taxon>
        <taxon>Eumalacostraca</taxon>
        <taxon>Eucarida</taxon>
        <taxon>Decapoda</taxon>
        <taxon>Pleocyemata</taxon>
        <taxon>Astacidea</taxon>
        <taxon>Nephropoidea</taxon>
        <taxon>Nephropidae</taxon>
        <taxon>Homarus</taxon>
    </lineage>
</organism>
<dbReference type="CDD" id="cd00086">
    <property type="entry name" value="homeodomain"/>
    <property type="match status" value="1"/>
</dbReference>
<feature type="region of interest" description="Disordered" evidence="11">
    <location>
        <begin position="1526"/>
        <end position="1586"/>
    </location>
</feature>